<evidence type="ECO:0000313" key="5">
    <source>
        <dbReference type="EMBL" id="MPM04563.1"/>
    </source>
</evidence>
<gene>
    <name evidence="5" type="primary">dsdA_2</name>
    <name evidence="5" type="ORF">SDC9_50841</name>
</gene>
<dbReference type="GO" id="GO:0009097">
    <property type="term" value="P:isoleucine biosynthetic process"/>
    <property type="evidence" value="ECO:0007669"/>
    <property type="project" value="TreeGrafter"/>
</dbReference>
<dbReference type="AlphaFoldDB" id="A0A644WQJ3"/>
<comment type="caution">
    <text evidence="5">The sequence shown here is derived from an EMBL/GenBank/DDBJ whole genome shotgun (WGS) entry which is preliminary data.</text>
</comment>
<accession>A0A644WQJ3</accession>
<comment type="cofactor">
    <cofactor evidence="1">
        <name>pyridoxal 5'-phosphate</name>
        <dbReference type="ChEBI" id="CHEBI:597326"/>
    </cofactor>
</comment>
<dbReference type="PANTHER" id="PTHR48078:SF9">
    <property type="entry name" value="D-SERINE DEHYDRATASE"/>
    <property type="match status" value="1"/>
</dbReference>
<dbReference type="InterPro" id="IPR000634">
    <property type="entry name" value="Ser/Thr_deHydtase_PyrdxlP-BS"/>
</dbReference>
<dbReference type="InterPro" id="IPR011780">
    <property type="entry name" value="D_Ser_am_lyase"/>
</dbReference>
<evidence type="ECO:0000256" key="1">
    <source>
        <dbReference type="ARBA" id="ARBA00001933"/>
    </source>
</evidence>
<protein>
    <submittedName>
        <fullName evidence="5">D-serine dehydratase</fullName>
        <ecNumber evidence="5">4.3.1.18</ecNumber>
    </submittedName>
</protein>
<keyword evidence="3 5" id="KW-0456">Lyase</keyword>
<dbReference type="GO" id="GO:0036088">
    <property type="term" value="P:D-serine catabolic process"/>
    <property type="evidence" value="ECO:0007669"/>
    <property type="project" value="TreeGrafter"/>
</dbReference>
<sequence>MYGVPVCPPEKLHLVGTEPEQAGREKVFVDDLVGRFPLIEDMKNGKEVFWLNPGLDNRLPEEMTTADIADASARLARFAPYIMRAFPETVPSGGIIESPLKDIPEMKTFLEEKSGGTLSGRLLLKCDSELPISGSIKARGGIYEVLCFAEKVALESGLLKSGGDYAVLAEDRFRELFSRYAVSVGSTGNLGLSIGIMSARLGFRVTVHMSADARQWKKDLLRQKGAKVAEYRGDFQMAVAEGRRQAEGDPRCHFVDDENSRALFLGYAVAAERLERQLAGMGITVDGGHPLFVYLPCGVGGGPGGVTFGMKHVFGEHVHCFFAEPVQSPCMLLGILTGRHDGICVQDIGLSGKTSADGLAVGRPSKLVGRLVGNLLDGLFTVSDSRMEELVRILYAKEGIFVEPSATAGFPGFSTVQQRGNYRERFSPASMERSVHIVWATGGSMVPEEERKKYLAEP</sequence>
<dbReference type="EMBL" id="VSSQ01001049">
    <property type="protein sequence ID" value="MPM04563.1"/>
    <property type="molecule type" value="Genomic_DNA"/>
</dbReference>
<dbReference type="PROSITE" id="PS00165">
    <property type="entry name" value="DEHYDRATASE_SER_THR"/>
    <property type="match status" value="1"/>
</dbReference>
<dbReference type="HAMAP" id="MF_01030">
    <property type="entry name" value="D_Ser_dehydrat"/>
    <property type="match status" value="1"/>
</dbReference>
<dbReference type="GO" id="GO:0030170">
    <property type="term" value="F:pyridoxal phosphate binding"/>
    <property type="evidence" value="ECO:0007669"/>
    <property type="project" value="InterPro"/>
</dbReference>
<evidence type="ECO:0000259" key="4">
    <source>
        <dbReference type="Pfam" id="PF00291"/>
    </source>
</evidence>
<evidence type="ECO:0000256" key="3">
    <source>
        <dbReference type="ARBA" id="ARBA00023239"/>
    </source>
</evidence>
<organism evidence="5">
    <name type="scientific">bioreactor metagenome</name>
    <dbReference type="NCBI Taxonomy" id="1076179"/>
    <lineage>
        <taxon>unclassified sequences</taxon>
        <taxon>metagenomes</taxon>
        <taxon>ecological metagenomes</taxon>
    </lineage>
</organism>
<feature type="domain" description="Tryptophan synthase beta chain-like PALP" evidence="4">
    <location>
        <begin position="116"/>
        <end position="424"/>
    </location>
</feature>
<dbReference type="GO" id="GO:0008721">
    <property type="term" value="F:D-serine ammonia-lyase activity"/>
    <property type="evidence" value="ECO:0007669"/>
    <property type="project" value="UniProtKB-EC"/>
</dbReference>
<dbReference type="SUPFAM" id="SSF53686">
    <property type="entry name" value="Tryptophan synthase beta subunit-like PLP-dependent enzymes"/>
    <property type="match status" value="1"/>
</dbReference>
<dbReference type="Gene3D" id="3.40.50.1100">
    <property type="match status" value="2"/>
</dbReference>
<dbReference type="InterPro" id="IPR050147">
    <property type="entry name" value="Ser/Thr_Dehydratase"/>
</dbReference>
<dbReference type="InterPro" id="IPR036052">
    <property type="entry name" value="TrpB-like_PALP_sf"/>
</dbReference>
<reference evidence="5" key="1">
    <citation type="submission" date="2019-08" db="EMBL/GenBank/DDBJ databases">
        <authorList>
            <person name="Kucharzyk K."/>
            <person name="Murdoch R.W."/>
            <person name="Higgins S."/>
            <person name="Loffler F."/>
        </authorList>
    </citation>
    <scope>NUCLEOTIDE SEQUENCE</scope>
</reference>
<evidence type="ECO:0000256" key="2">
    <source>
        <dbReference type="ARBA" id="ARBA00022898"/>
    </source>
</evidence>
<dbReference type="Pfam" id="PF00291">
    <property type="entry name" value="PALP"/>
    <property type="match status" value="1"/>
</dbReference>
<name>A0A644WQJ3_9ZZZZ</name>
<proteinExistence type="inferred from homology"/>
<keyword evidence="2" id="KW-0663">Pyridoxal phosphate</keyword>
<dbReference type="EC" id="4.3.1.18" evidence="5"/>
<dbReference type="NCBIfam" id="NF002823">
    <property type="entry name" value="PRK02991.1"/>
    <property type="match status" value="1"/>
</dbReference>
<dbReference type="PANTHER" id="PTHR48078">
    <property type="entry name" value="THREONINE DEHYDRATASE, MITOCHONDRIAL-RELATED"/>
    <property type="match status" value="1"/>
</dbReference>
<dbReference type="NCBIfam" id="TIGR02035">
    <property type="entry name" value="D_Ser_am_lyase"/>
    <property type="match status" value="1"/>
</dbReference>
<dbReference type="InterPro" id="IPR001926">
    <property type="entry name" value="TrpB-like_PALP"/>
</dbReference>